<dbReference type="RefSeq" id="WP_231998843.1">
    <property type="nucleotide sequence ID" value="NZ_AP019307.1"/>
</dbReference>
<feature type="transmembrane region" description="Helical" evidence="1">
    <location>
        <begin position="16"/>
        <end position="39"/>
    </location>
</feature>
<keyword evidence="1" id="KW-1133">Transmembrane helix</keyword>
<feature type="transmembrane region" description="Helical" evidence="1">
    <location>
        <begin position="323"/>
        <end position="345"/>
    </location>
</feature>
<protein>
    <recommendedName>
        <fullName evidence="4">Fenitrothion hydrolase</fullName>
    </recommendedName>
</protein>
<name>A0A3G9ICN4_9ACTN</name>
<feature type="transmembrane region" description="Helical" evidence="1">
    <location>
        <begin position="289"/>
        <end position="311"/>
    </location>
</feature>
<dbReference type="KEGG" id="nbe:Back2_09970"/>
<gene>
    <name evidence="2" type="ORF">Back2_09970</name>
</gene>
<dbReference type="Proteomes" id="UP000271573">
    <property type="component" value="Chromosome"/>
</dbReference>
<reference evidence="2 3" key="1">
    <citation type="submission" date="2018-11" db="EMBL/GenBank/DDBJ databases">
        <title>Complete genome sequence of Nocardioides baekrokdamisoli strain KCTC 39748.</title>
        <authorList>
            <person name="Kang S.W."/>
            <person name="Lee K.C."/>
            <person name="Kim K.K."/>
            <person name="Kim J.S."/>
            <person name="Kim D.S."/>
            <person name="Ko S.H."/>
            <person name="Yang S.H."/>
            <person name="Shin Y.K."/>
            <person name="Lee J.S."/>
        </authorList>
    </citation>
    <scope>NUCLEOTIDE SEQUENCE [LARGE SCALE GENOMIC DNA]</scope>
    <source>
        <strain evidence="2 3">KCTC 39748</strain>
    </source>
</reference>
<organism evidence="2 3">
    <name type="scientific">Nocardioides baekrokdamisoli</name>
    <dbReference type="NCBI Taxonomy" id="1804624"/>
    <lineage>
        <taxon>Bacteria</taxon>
        <taxon>Bacillati</taxon>
        <taxon>Actinomycetota</taxon>
        <taxon>Actinomycetes</taxon>
        <taxon>Propionibacteriales</taxon>
        <taxon>Nocardioidaceae</taxon>
        <taxon>Nocardioides</taxon>
    </lineage>
</organism>
<proteinExistence type="predicted"/>
<accession>A0A3G9ICN4</accession>
<dbReference type="EMBL" id="AP019307">
    <property type="protein sequence ID" value="BBH16710.1"/>
    <property type="molecule type" value="Genomic_DNA"/>
</dbReference>
<feature type="transmembrane region" description="Helical" evidence="1">
    <location>
        <begin position="60"/>
        <end position="86"/>
    </location>
</feature>
<feature type="transmembrane region" description="Helical" evidence="1">
    <location>
        <begin position="98"/>
        <end position="116"/>
    </location>
</feature>
<keyword evidence="1" id="KW-0812">Transmembrane</keyword>
<evidence type="ECO:0000313" key="3">
    <source>
        <dbReference type="Proteomes" id="UP000271573"/>
    </source>
</evidence>
<feature type="transmembrane region" description="Helical" evidence="1">
    <location>
        <begin position="380"/>
        <end position="400"/>
    </location>
</feature>
<sequence length="440" mass="48372">MQLFAHGFGGVKDLPIPLWLAITAAVGALVVSFVVLALTTRPDSAARPVRDRSVPLPRRIVDSTGWVVAWRVVGVLIAAYTAYVAIWSPDLATNPLFGIFYVLMWVGVVFASLLFGEVWKAISPVRAVAEVLYTARGTREPLLRYPERLGMWPATLGLLAFTWLELVHPDNDFQSPVRTWLTVYVAVMIVGGQIWGDTFYENCDPFEVYSSLMARLSPWARVDGRLVLRRPLANLDATPTKPGQVAVLAILFGTIAYDAFHESVPWFRFTQASGWSNAHPGWVIWVNDAGLIGFPLVIGLFYMVGTMCTGVGDVRRRDLPAALAPSLIPIVAGYVVAHYLSYFWLSSQLTLQMASDPNHTGADWFGTSDMSINTWLLRDATFLAVLKVLAVVIGHILGVISAHKRALRVLPREHVVTGQLPLLVTMIGLTGGGLYLLFST</sequence>
<evidence type="ECO:0000313" key="2">
    <source>
        <dbReference type="EMBL" id="BBH16710.1"/>
    </source>
</evidence>
<keyword evidence="1" id="KW-0472">Membrane</keyword>
<feature type="transmembrane region" description="Helical" evidence="1">
    <location>
        <begin position="420"/>
        <end position="438"/>
    </location>
</feature>
<dbReference type="AlphaFoldDB" id="A0A3G9ICN4"/>
<evidence type="ECO:0008006" key="4">
    <source>
        <dbReference type="Google" id="ProtNLM"/>
    </source>
</evidence>
<keyword evidence="3" id="KW-1185">Reference proteome</keyword>
<evidence type="ECO:0000256" key="1">
    <source>
        <dbReference type="SAM" id="Phobius"/>
    </source>
</evidence>